<sequence>MNTALQKVLENMESVIIGEKENLEYLLVALLSEGHVLLEGLPGVGKTKLALALSKSIDGEFKRVQFTPDVLPSDITGYYLYNRMTGEMDYKEGAALCNFLLADEINRASPRVQSSLLEAMEERQVTIEGETRRLPSPFMVIATQNAVENEGTYPLPEAQLDRFFMKLYITYPVRRDWREILNRYEYEDPMGKLAPVMSNQTLLNLREQAKEVLVNEKLKDYLLDVIEAIANHEAIKIGINPRGSLALIKGAKAWALLNGRDYVIPDDVQKVIVPIIGHRIRLKSGYEASLEHVERIIKEALRKVQIVV</sequence>
<dbReference type="InterPro" id="IPR050764">
    <property type="entry name" value="CbbQ/NirQ/NorQ/GpvN"/>
</dbReference>
<evidence type="ECO:0000313" key="3">
    <source>
        <dbReference type="EMBL" id="ADZ85551.1"/>
    </source>
</evidence>
<accession>F2JJF6</accession>
<dbReference type="STRING" id="642492.Clole_3871"/>
<gene>
    <name evidence="3" type="ordered locus">Clole_3871</name>
</gene>
<dbReference type="PANTHER" id="PTHR42759:SF5">
    <property type="entry name" value="METHANOL DEHYDROGENASE REGULATOR"/>
    <property type="match status" value="1"/>
</dbReference>
<dbReference type="Gene3D" id="1.10.8.80">
    <property type="entry name" value="Magnesium chelatase subunit I, C-Terminal domain"/>
    <property type="match status" value="1"/>
</dbReference>
<dbReference type="AlphaFoldDB" id="F2JJF6"/>
<dbReference type="Gene3D" id="3.40.50.300">
    <property type="entry name" value="P-loop containing nucleotide triphosphate hydrolases"/>
    <property type="match status" value="1"/>
</dbReference>
<evidence type="ECO:0000259" key="1">
    <source>
        <dbReference type="Pfam" id="PF07726"/>
    </source>
</evidence>
<dbReference type="Proteomes" id="UP000008467">
    <property type="component" value="Chromosome"/>
</dbReference>
<dbReference type="InterPro" id="IPR027417">
    <property type="entry name" value="P-loop_NTPase"/>
</dbReference>
<name>F2JJF6_CELLD</name>
<organism evidence="3 4">
    <name type="scientific">Cellulosilyticum lentocellum (strain ATCC 49066 / DSM 5427 / NCIMB 11756 / RHM5)</name>
    <name type="common">Clostridium lentocellum</name>
    <dbReference type="NCBI Taxonomy" id="642492"/>
    <lineage>
        <taxon>Bacteria</taxon>
        <taxon>Bacillati</taxon>
        <taxon>Bacillota</taxon>
        <taxon>Clostridia</taxon>
        <taxon>Lachnospirales</taxon>
        <taxon>Cellulosilyticaceae</taxon>
        <taxon>Cellulosilyticum</taxon>
    </lineage>
</organism>
<dbReference type="HOGENOM" id="CLU_034716_2_2_9"/>
<keyword evidence="4" id="KW-1185">Reference proteome</keyword>
<dbReference type="Pfam" id="PF07726">
    <property type="entry name" value="AAA_3"/>
    <property type="match status" value="1"/>
</dbReference>
<feature type="domain" description="ChlI/MoxR AAA lid" evidence="2">
    <location>
        <begin position="228"/>
        <end position="298"/>
    </location>
</feature>
<dbReference type="SUPFAM" id="SSF52540">
    <property type="entry name" value="P-loop containing nucleoside triphosphate hydrolases"/>
    <property type="match status" value="1"/>
</dbReference>
<feature type="domain" description="ATPase AAA-3" evidence="1">
    <location>
        <begin position="35"/>
        <end position="165"/>
    </location>
</feature>
<evidence type="ECO:0000259" key="2">
    <source>
        <dbReference type="Pfam" id="PF17863"/>
    </source>
</evidence>
<dbReference type="InterPro" id="IPR041628">
    <property type="entry name" value="ChlI/MoxR_AAA_lid"/>
</dbReference>
<dbReference type="eggNOG" id="COG0714">
    <property type="taxonomic scope" value="Bacteria"/>
</dbReference>
<dbReference type="GO" id="GO:0005524">
    <property type="term" value="F:ATP binding"/>
    <property type="evidence" value="ECO:0007669"/>
    <property type="project" value="InterPro"/>
</dbReference>
<reference evidence="3 4" key="1">
    <citation type="journal article" date="2011" name="J. Bacteriol.">
        <title>Complete genome sequence of the cellulose-degrading bacterium Cellulosilyticum lentocellum.</title>
        <authorList>
            <consortium name="US DOE Joint Genome Institute"/>
            <person name="Miller D.A."/>
            <person name="Suen G."/>
            <person name="Bruce D."/>
            <person name="Copeland A."/>
            <person name="Cheng J.F."/>
            <person name="Detter C."/>
            <person name="Goodwin L.A."/>
            <person name="Han C.S."/>
            <person name="Hauser L.J."/>
            <person name="Land M.L."/>
            <person name="Lapidus A."/>
            <person name="Lucas S."/>
            <person name="Meincke L."/>
            <person name="Pitluck S."/>
            <person name="Tapia R."/>
            <person name="Teshima H."/>
            <person name="Woyke T."/>
            <person name="Fox B.G."/>
            <person name="Angert E.R."/>
            <person name="Currie C.R."/>
        </authorList>
    </citation>
    <scope>NUCLEOTIDE SEQUENCE [LARGE SCALE GENOMIC DNA]</scope>
    <source>
        <strain evidence="4">ATCC 49066 / DSM 5427 / NCIMB 11756 / RHM5</strain>
    </source>
</reference>
<dbReference type="RefSeq" id="WP_013658825.1">
    <property type="nucleotide sequence ID" value="NC_015275.1"/>
</dbReference>
<dbReference type="InterPro" id="IPR011703">
    <property type="entry name" value="ATPase_AAA-3"/>
</dbReference>
<dbReference type="KEGG" id="cle:Clole_3871"/>
<dbReference type="GO" id="GO:0016887">
    <property type="term" value="F:ATP hydrolysis activity"/>
    <property type="evidence" value="ECO:0007669"/>
    <property type="project" value="InterPro"/>
</dbReference>
<proteinExistence type="predicted"/>
<protein>
    <submittedName>
        <fullName evidence="3">ATPase associated with various cellular activities AAA_3</fullName>
    </submittedName>
</protein>
<evidence type="ECO:0000313" key="4">
    <source>
        <dbReference type="Proteomes" id="UP000008467"/>
    </source>
</evidence>
<dbReference type="EMBL" id="CP002582">
    <property type="protein sequence ID" value="ADZ85551.1"/>
    <property type="molecule type" value="Genomic_DNA"/>
</dbReference>
<dbReference type="PIRSF" id="PIRSF002849">
    <property type="entry name" value="AAA_ATPase_chaperone_MoxR_prd"/>
    <property type="match status" value="1"/>
</dbReference>
<dbReference type="Pfam" id="PF17863">
    <property type="entry name" value="AAA_lid_2"/>
    <property type="match status" value="1"/>
</dbReference>
<dbReference type="PANTHER" id="PTHR42759">
    <property type="entry name" value="MOXR FAMILY PROTEIN"/>
    <property type="match status" value="1"/>
</dbReference>